<dbReference type="AlphaFoldDB" id="A0A1T5IN08"/>
<feature type="transmembrane region" description="Helical" evidence="1">
    <location>
        <begin position="6"/>
        <end position="23"/>
    </location>
</feature>
<feature type="transmembrane region" description="Helical" evidence="1">
    <location>
        <begin position="35"/>
        <end position="56"/>
    </location>
</feature>
<gene>
    <name evidence="2" type="ORF">SAMN02194393_00564</name>
</gene>
<feature type="transmembrane region" description="Helical" evidence="1">
    <location>
        <begin position="62"/>
        <end position="81"/>
    </location>
</feature>
<keyword evidence="1" id="KW-0472">Membrane</keyword>
<evidence type="ECO:0000313" key="3">
    <source>
        <dbReference type="Proteomes" id="UP000190285"/>
    </source>
</evidence>
<keyword evidence="1" id="KW-1133">Transmembrane helix</keyword>
<organism evidence="2 3">
    <name type="scientific">Maledivibacter halophilus</name>
    <dbReference type="NCBI Taxonomy" id="36842"/>
    <lineage>
        <taxon>Bacteria</taxon>
        <taxon>Bacillati</taxon>
        <taxon>Bacillota</taxon>
        <taxon>Clostridia</taxon>
        <taxon>Peptostreptococcales</taxon>
        <taxon>Caminicellaceae</taxon>
        <taxon>Maledivibacter</taxon>
    </lineage>
</organism>
<evidence type="ECO:0000256" key="1">
    <source>
        <dbReference type="SAM" id="Phobius"/>
    </source>
</evidence>
<dbReference type="Proteomes" id="UP000190285">
    <property type="component" value="Unassembled WGS sequence"/>
</dbReference>
<proteinExistence type="predicted"/>
<dbReference type="EMBL" id="FUZT01000001">
    <property type="protein sequence ID" value="SKC40571.1"/>
    <property type="molecule type" value="Genomic_DNA"/>
</dbReference>
<evidence type="ECO:0000313" key="2">
    <source>
        <dbReference type="EMBL" id="SKC40571.1"/>
    </source>
</evidence>
<reference evidence="2 3" key="1">
    <citation type="submission" date="2017-02" db="EMBL/GenBank/DDBJ databases">
        <authorList>
            <person name="Peterson S.W."/>
        </authorList>
    </citation>
    <scope>NUCLEOTIDE SEQUENCE [LARGE SCALE GENOMIC DNA]</scope>
    <source>
        <strain evidence="2 3">M1</strain>
    </source>
</reference>
<keyword evidence="3" id="KW-1185">Reference proteome</keyword>
<sequence>MKEKTINIISWTIAIFMILLLFFKNTVGIPQRNFNVIMAISLVIVSVVLLLKNYFLNKRFNISYLILPILFFSLSFYYFLLL</sequence>
<accession>A0A1T5IN08</accession>
<protein>
    <submittedName>
        <fullName evidence="2">Uncharacterized protein</fullName>
    </submittedName>
</protein>
<keyword evidence="1" id="KW-0812">Transmembrane</keyword>
<name>A0A1T5IN08_9FIRM</name>